<sequence>MNAVLVHRILVTTGRSHGTNHRKQLPQLLCQFN</sequence>
<dbReference type="AlphaFoldDB" id="B4FG19"/>
<accession>B4FG19</accession>
<organism evidence="1">
    <name type="scientific">Zea mays</name>
    <name type="common">Maize</name>
    <dbReference type="NCBI Taxonomy" id="4577"/>
    <lineage>
        <taxon>Eukaryota</taxon>
        <taxon>Viridiplantae</taxon>
        <taxon>Streptophyta</taxon>
        <taxon>Embryophyta</taxon>
        <taxon>Tracheophyta</taxon>
        <taxon>Spermatophyta</taxon>
        <taxon>Magnoliopsida</taxon>
        <taxon>Liliopsida</taxon>
        <taxon>Poales</taxon>
        <taxon>Poaceae</taxon>
        <taxon>PACMAD clade</taxon>
        <taxon>Panicoideae</taxon>
        <taxon>Andropogonodae</taxon>
        <taxon>Andropogoneae</taxon>
        <taxon>Tripsacinae</taxon>
        <taxon>Zea</taxon>
    </lineage>
</organism>
<name>B4FG19_MAIZE</name>
<protein>
    <submittedName>
        <fullName evidence="1">Uncharacterized protein</fullName>
    </submittedName>
</protein>
<proteinExistence type="evidence at transcript level"/>
<evidence type="ECO:0000313" key="1">
    <source>
        <dbReference type="EMBL" id="ACF81062.1"/>
    </source>
</evidence>
<reference evidence="1" key="1">
    <citation type="journal article" date="2009" name="PLoS Genet.">
        <title>Sequencing, mapping, and analysis of 27,455 maize full-length cDNAs.</title>
        <authorList>
            <person name="Soderlund C."/>
            <person name="Descour A."/>
            <person name="Kudrna D."/>
            <person name="Bomhoff M."/>
            <person name="Boyd L."/>
            <person name="Currie J."/>
            <person name="Angelova A."/>
            <person name="Collura K."/>
            <person name="Wissotski M."/>
            <person name="Ashley E."/>
            <person name="Morrow D."/>
            <person name="Fernandes J."/>
            <person name="Walbot V."/>
            <person name="Yu Y."/>
        </authorList>
    </citation>
    <scope>NUCLEOTIDE SEQUENCE</scope>
    <source>
        <strain evidence="1">B73</strain>
    </source>
</reference>
<dbReference type="EMBL" id="BT036057">
    <property type="protein sequence ID" value="ACF81062.1"/>
    <property type="molecule type" value="mRNA"/>
</dbReference>